<feature type="compositionally biased region" description="Pro residues" evidence="1">
    <location>
        <begin position="249"/>
        <end position="260"/>
    </location>
</feature>
<protein>
    <submittedName>
        <fullName evidence="2">Uncharacterized protein</fullName>
    </submittedName>
</protein>
<organism evidence="2 3">
    <name type="scientific">Diceros bicornis minor</name>
    <name type="common">South-central black rhinoceros</name>
    <dbReference type="NCBI Taxonomy" id="77932"/>
    <lineage>
        <taxon>Eukaryota</taxon>
        <taxon>Metazoa</taxon>
        <taxon>Chordata</taxon>
        <taxon>Craniata</taxon>
        <taxon>Vertebrata</taxon>
        <taxon>Euteleostomi</taxon>
        <taxon>Mammalia</taxon>
        <taxon>Eutheria</taxon>
        <taxon>Laurasiatheria</taxon>
        <taxon>Perissodactyla</taxon>
        <taxon>Rhinocerotidae</taxon>
        <taxon>Diceros</taxon>
    </lineage>
</organism>
<keyword evidence="3" id="KW-1185">Reference proteome</keyword>
<feature type="region of interest" description="Disordered" evidence="1">
    <location>
        <begin position="180"/>
        <end position="200"/>
    </location>
</feature>
<sequence length="260" mass="26571">MESDTVPVKPLLLQAENLTLFIKNTVTFSKFNCSRSAWGVLAVPDAPCPLPGQTPSPTPSQCCHCDPGFTQYCSCSPSGTSWLWLEGSVRTWCCWWLRGGQGSGRAQGEGPCPCARGAVMCCVQGGAVGIHVCWDCDPDAGGSNGDPRTPSSCGRGATTSGAAPMPTCCPSACPPVAAGTNPSLAHSSGPSAGPSCPHALSRQRASARQVPACCPCVRSNDTGLRPGTRAGGSTKAPKGTANPEQTEPDSPPPHPAAQVP</sequence>
<evidence type="ECO:0000313" key="2">
    <source>
        <dbReference type="EMBL" id="KAF5923064.1"/>
    </source>
</evidence>
<evidence type="ECO:0000256" key="1">
    <source>
        <dbReference type="SAM" id="MobiDB-lite"/>
    </source>
</evidence>
<dbReference type="Gene3D" id="2.60.490.10">
    <property type="entry name" value="atp-gated p2x4 ion channel domain"/>
    <property type="match status" value="1"/>
</dbReference>
<accession>A0A7J7F5N5</accession>
<proteinExistence type="predicted"/>
<comment type="caution">
    <text evidence="2">The sequence shown here is derived from an EMBL/GenBank/DDBJ whole genome shotgun (WGS) entry which is preliminary data.</text>
</comment>
<dbReference type="InterPro" id="IPR027309">
    <property type="entry name" value="P2X_extracellular_dom_sf"/>
</dbReference>
<dbReference type="AlphaFoldDB" id="A0A7J7F5N5"/>
<feature type="compositionally biased region" description="Polar residues" evidence="1">
    <location>
        <begin position="180"/>
        <end position="190"/>
    </location>
</feature>
<dbReference type="EMBL" id="JACDTQ010001372">
    <property type="protein sequence ID" value="KAF5923064.1"/>
    <property type="molecule type" value="Genomic_DNA"/>
</dbReference>
<dbReference type="Proteomes" id="UP000551758">
    <property type="component" value="Unassembled WGS sequence"/>
</dbReference>
<feature type="region of interest" description="Disordered" evidence="1">
    <location>
        <begin position="217"/>
        <end position="260"/>
    </location>
</feature>
<evidence type="ECO:0000313" key="3">
    <source>
        <dbReference type="Proteomes" id="UP000551758"/>
    </source>
</evidence>
<name>A0A7J7F5N5_DICBM</name>
<gene>
    <name evidence="2" type="ORF">HPG69_016530</name>
</gene>
<reference evidence="2 3" key="1">
    <citation type="journal article" date="2020" name="Mol. Biol. Evol.">
        <title>Interspecific Gene Flow and the Evolution of Specialization in Black and White Rhinoceros.</title>
        <authorList>
            <person name="Moodley Y."/>
            <person name="Westbury M.V."/>
            <person name="Russo I.M."/>
            <person name="Gopalakrishnan S."/>
            <person name="Rakotoarivelo A."/>
            <person name="Olsen R.A."/>
            <person name="Prost S."/>
            <person name="Tunstall T."/>
            <person name="Ryder O.A."/>
            <person name="Dalen L."/>
            <person name="Bruford M.W."/>
        </authorList>
    </citation>
    <scope>NUCLEOTIDE SEQUENCE [LARGE SCALE GENOMIC DNA]</scope>
    <source>
        <strain evidence="2">SBR-YM</strain>
        <tissue evidence="2">Skin</tissue>
    </source>
</reference>